<gene>
    <name evidence="1" type="ordered locus">CPS_2957</name>
</gene>
<sequence>MNSKYNFTWIKNNTFQLEWLTGYLKNKIQLNSLAVPFNDFSVKQIEADIRAAKSGEGLELFLKKTRSAWNQYQRRHRMKSSHVTATVELKKDVYKNVVKVAKKYNIPISFAIEELLINSCDFEESNTLKDKQIKRLSLSQQSIQRRRYQQSVNLKQIKSKDISKSELCDKLSLEMLERHQLEMDIIELSSNNNSSKIEDYKTKEIKRYSIDCNEYGVTCVYDE</sequence>
<proteinExistence type="predicted"/>
<dbReference type="RefSeq" id="WP_011043749.1">
    <property type="nucleotide sequence ID" value="NC_003910.7"/>
</dbReference>
<protein>
    <submittedName>
        <fullName evidence="1">Uncharacterized protein</fullName>
    </submittedName>
</protein>
<accession>Q47ZW2</accession>
<evidence type="ECO:0000313" key="2">
    <source>
        <dbReference type="Proteomes" id="UP000000547"/>
    </source>
</evidence>
<evidence type="ECO:0000313" key="1">
    <source>
        <dbReference type="EMBL" id="AAZ24001.1"/>
    </source>
</evidence>
<reference evidence="1" key="1">
    <citation type="journal article" date="2005" name="Proc. Natl. Acad. Sci. U.S.A.">
        <title>The psychrophilic lifestyle as revealed by the genome sequence of Colwellia psychrerythraea 34H through genomic and proteomic analyses.</title>
        <authorList>
            <person name="Methe B.A."/>
            <person name="Nelson K.E."/>
            <person name="Deming J.W."/>
            <person name="Momen B."/>
            <person name="Melamud E."/>
            <person name="Zhang X."/>
            <person name="Moult J."/>
            <person name="Madupu R."/>
            <person name="Nelson W.C."/>
            <person name="Dodson R.J."/>
            <person name="Brinkac L.M."/>
            <person name="Daugherty S.C."/>
            <person name="Durkin A.S."/>
            <person name="DeBoy R.T."/>
            <person name="Kolonay J.F."/>
            <person name="Sullivan S.A."/>
            <person name="Zhou L."/>
            <person name="Davidsen T.M."/>
            <person name="Wu M."/>
            <person name="Huston A.L."/>
            <person name="Lewis M."/>
            <person name="Weaver B."/>
            <person name="Weidman J.F."/>
            <person name="Khouri H."/>
            <person name="Utterback T.R."/>
            <person name="Feldblyum T.V."/>
            <person name="Fraser C.M."/>
        </authorList>
    </citation>
    <scope>NUCLEOTIDE SEQUENCE [LARGE SCALE GENOMIC DNA]</scope>
    <source>
        <strain evidence="1">34H</strain>
    </source>
</reference>
<organism evidence="1 2">
    <name type="scientific">Colwellia psychrerythraea (strain 34H / ATCC BAA-681)</name>
    <name type="common">Vibrio psychroerythus</name>
    <dbReference type="NCBI Taxonomy" id="167879"/>
    <lineage>
        <taxon>Bacteria</taxon>
        <taxon>Pseudomonadati</taxon>
        <taxon>Pseudomonadota</taxon>
        <taxon>Gammaproteobacteria</taxon>
        <taxon>Alteromonadales</taxon>
        <taxon>Colwelliaceae</taxon>
        <taxon>Colwellia</taxon>
    </lineage>
</organism>
<dbReference type="HOGENOM" id="CLU_1238482_0_0_6"/>
<dbReference type="AlphaFoldDB" id="Q47ZW2"/>
<dbReference type="EMBL" id="CP000083">
    <property type="protein sequence ID" value="AAZ24001.1"/>
    <property type="molecule type" value="Genomic_DNA"/>
</dbReference>
<dbReference type="KEGG" id="cps:CPS_2957"/>
<dbReference type="Proteomes" id="UP000000547">
    <property type="component" value="Chromosome"/>
</dbReference>
<name>Q47ZW2_COLP3</name>